<evidence type="ECO:0000256" key="6">
    <source>
        <dbReference type="ARBA" id="ARBA00022970"/>
    </source>
</evidence>
<accession>A0A0R2I2I7</accession>
<dbReference type="GO" id="GO:0043190">
    <property type="term" value="C:ATP-binding cassette (ABC) transporter complex"/>
    <property type="evidence" value="ECO:0007669"/>
    <property type="project" value="InterPro"/>
</dbReference>
<dbReference type="PANTHER" id="PTHR30614">
    <property type="entry name" value="MEMBRANE COMPONENT OF AMINO ACID ABC TRANSPORTER"/>
    <property type="match status" value="1"/>
</dbReference>
<dbReference type="eggNOG" id="COG0765">
    <property type="taxonomic scope" value="Bacteria"/>
</dbReference>
<comment type="caution">
    <text evidence="12">The sequence shown here is derived from an EMBL/GenBank/DDBJ whole genome shotgun (WGS) entry which is preliminary data.</text>
</comment>
<feature type="transmembrane region" description="Helical" evidence="9">
    <location>
        <begin position="348"/>
        <end position="369"/>
    </location>
</feature>
<evidence type="ECO:0000313" key="13">
    <source>
        <dbReference type="Proteomes" id="UP000051658"/>
    </source>
</evidence>
<feature type="transmembrane region" description="Helical" evidence="9">
    <location>
        <begin position="459"/>
        <end position="478"/>
    </location>
</feature>
<dbReference type="EMBL" id="JQBS01000032">
    <property type="protein sequence ID" value="KRN56247.1"/>
    <property type="molecule type" value="Genomic_DNA"/>
</dbReference>
<dbReference type="eggNOG" id="COG0834">
    <property type="taxonomic scope" value="Bacteria"/>
</dbReference>
<evidence type="ECO:0000256" key="4">
    <source>
        <dbReference type="ARBA" id="ARBA00022475"/>
    </source>
</evidence>
<dbReference type="NCBIfam" id="TIGR01726">
    <property type="entry name" value="HEQRo_perm_3TM"/>
    <property type="match status" value="1"/>
</dbReference>
<feature type="domain" description="ABC transmembrane type-1" evidence="11">
    <location>
        <begin position="294"/>
        <end position="478"/>
    </location>
</feature>
<feature type="signal peptide" evidence="10">
    <location>
        <begin position="1"/>
        <end position="28"/>
    </location>
</feature>
<dbReference type="InterPro" id="IPR035906">
    <property type="entry name" value="MetI-like_sf"/>
</dbReference>
<name>A0A0R2I2I7_CARDV</name>
<reference evidence="12 13" key="1">
    <citation type="journal article" date="2015" name="Genome Announc.">
        <title>Expanding the biotechnology potential of lactobacilli through comparative genomics of 213 strains and associated genera.</title>
        <authorList>
            <person name="Sun Z."/>
            <person name="Harris H.M."/>
            <person name="McCann A."/>
            <person name="Guo C."/>
            <person name="Argimon S."/>
            <person name="Zhang W."/>
            <person name="Yang X."/>
            <person name="Jeffery I.B."/>
            <person name="Cooney J.C."/>
            <person name="Kagawa T.F."/>
            <person name="Liu W."/>
            <person name="Song Y."/>
            <person name="Salvetti E."/>
            <person name="Wrobel A."/>
            <person name="Rasinkangas P."/>
            <person name="Parkhill J."/>
            <person name="Rea M.C."/>
            <person name="O'Sullivan O."/>
            <person name="Ritari J."/>
            <person name="Douillard F.P."/>
            <person name="Paul Ross R."/>
            <person name="Yang R."/>
            <person name="Briner A.E."/>
            <person name="Felis G.E."/>
            <person name="de Vos W.M."/>
            <person name="Barrangou R."/>
            <person name="Klaenhammer T.R."/>
            <person name="Caufield P.W."/>
            <person name="Cui Y."/>
            <person name="Zhang H."/>
            <person name="O'Toole P.W."/>
        </authorList>
    </citation>
    <scope>NUCLEOTIDE SEQUENCE [LARGE SCALE GENOMIC DNA]</scope>
    <source>
        <strain evidence="12 13">DSM 20623</strain>
    </source>
</reference>
<evidence type="ECO:0000256" key="5">
    <source>
        <dbReference type="ARBA" id="ARBA00022692"/>
    </source>
</evidence>
<dbReference type="InterPro" id="IPR001638">
    <property type="entry name" value="Solute-binding_3/MltF_N"/>
</dbReference>
<dbReference type="GO" id="GO:0006865">
    <property type="term" value="P:amino acid transport"/>
    <property type="evidence" value="ECO:0007669"/>
    <property type="project" value="UniProtKB-KW"/>
</dbReference>
<comment type="subcellular location">
    <subcellularLocation>
        <location evidence="1 9">Cell membrane</location>
        <topology evidence="1 9">Multi-pass membrane protein</topology>
    </subcellularLocation>
</comment>
<dbReference type="Pfam" id="PF00528">
    <property type="entry name" value="BPD_transp_1"/>
    <property type="match status" value="1"/>
</dbReference>
<feature type="chain" id="PRO_5006418082" evidence="10">
    <location>
        <begin position="29"/>
        <end position="491"/>
    </location>
</feature>
<evidence type="ECO:0000256" key="8">
    <source>
        <dbReference type="ARBA" id="ARBA00023136"/>
    </source>
</evidence>
<keyword evidence="5 9" id="KW-0812">Transmembrane</keyword>
<gene>
    <name evidence="12" type="ORF">IV74_GL001359</name>
</gene>
<evidence type="ECO:0000256" key="9">
    <source>
        <dbReference type="RuleBase" id="RU363032"/>
    </source>
</evidence>
<dbReference type="PROSITE" id="PS50928">
    <property type="entry name" value="ABC_TM1"/>
    <property type="match status" value="1"/>
</dbReference>
<dbReference type="PANTHER" id="PTHR30614:SF20">
    <property type="entry name" value="GLUTAMINE TRANSPORT SYSTEM PERMEASE PROTEIN GLNP"/>
    <property type="match status" value="1"/>
</dbReference>
<keyword evidence="8 9" id="KW-0472">Membrane</keyword>
<dbReference type="CDD" id="cd06261">
    <property type="entry name" value="TM_PBP2"/>
    <property type="match status" value="1"/>
</dbReference>
<evidence type="ECO:0000256" key="2">
    <source>
        <dbReference type="ARBA" id="ARBA00010072"/>
    </source>
</evidence>
<evidence type="ECO:0000313" key="12">
    <source>
        <dbReference type="EMBL" id="KRN56247.1"/>
    </source>
</evidence>
<keyword evidence="4" id="KW-1003">Cell membrane</keyword>
<feature type="transmembrane region" description="Helical" evidence="9">
    <location>
        <begin position="296"/>
        <end position="318"/>
    </location>
</feature>
<dbReference type="PATRIC" id="fig|1449336.4.peg.1389"/>
<evidence type="ECO:0000259" key="11">
    <source>
        <dbReference type="PROSITE" id="PS50928"/>
    </source>
</evidence>
<dbReference type="InterPro" id="IPR043429">
    <property type="entry name" value="ArtM/GltK/GlnP/TcyL/YhdX-like"/>
</dbReference>
<dbReference type="GeneID" id="89588690"/>
<dbReference type="RefSeq" id="WP_034570156.1">
    <property type="nucleotide sequence ID" value="NZ_JQBS01000032.1"/>
</dbReference>
<evidence type="ECO:0000256" key="7">
    <source>
        <dbReference type="ARBA" id="ARBA00022989"/>
    </source>
</evidence>
<keyword evidence="6" id="KW-0029">Amino-acid transport</keyword>
<protein>
    <submittedName>
        <fullName evidence="12">Putative amino acid ABC transporter, substrate binding permease subunit</fullName>
    </submittedName>
</protein>
<dbReference type="AlphaFoldDB" id="A0A0R2I2I7"/>
<keyword evidence="10" id="KW-0732">Signal</keyword>
<keyword evidence="13" id="KW-1185">Reference proteome</keyword>
<dbReference type="Gene3D" id="3.40.190.10">
    <property type="entry name" value="Periplasmic binding protein-like II"/>
    <property type="match status" value="2"/>
</dbReference>
<dbReference type="SUPFAM" id="SSF53850">
    <property type="entry name" value="Periplasmic binding protein-like II"/>
    <property type="match status" value="1"/>
</dbReference>
<dbReference type="InterPro" id="IPR010065">
    <property type="entry name" value="AA_ABC_transptr_permease_3TM"/>
</dbReference>
<dbReference type="InterPro" id="IPR000515">
    <property type="entry name" value="MetI-like"/>
</dbReference>
<dbReference type="Proteomes" id="UP000051658">
    <property type="component" value="Unassembled WGS sequence"/>
</dbReference>
<evidence type="ECO:0000256" key="1">
    <source>
        <dbReference type="ARBA" id="ARBA00004651"/>
    </source>
</evidence>
<keyword evidence="7 9" id="KW-1133">Transmembrane helix</keyword>
<evidence type="ECO:0000256" key="10">
    <source>
        <dbReference type="SAM" id="SignalP"/>
    </source>
</evidence>
<dbReference type="FunFam" id="1.10.3720.10:FF:000033">
    <property type="entry name" value="Polar amino acid ABC transporter permease"/>
    <property type="match status" value="1"/>
</dbReference>
<keyword evidence="3 9" id="KW-0813">Transport</keyword>
<comment type="similarity">
    <text evidence="2">Belongs to the binding-protein-dependent transport system permease family. HisMQ subfamily.</text>
</comment>
<dbReference type="GO" id="GO:0022857">
    <property type="term" value="F:transmembrane transporter activity"/>
    <property type="evidence" value="ECO:0007669"/>
    <property type="project" value="InterPro"/>
</dbReference>
<dbReference type="SUPFAM" id="SSF161098">
    <property type="entry name" value="MetI-like"/>
    <property type="match status" value="1"/>
</dbReference>
<organism evidence="12 13">
    <name type="scientific">Carnobacterium divergens DSM 20623</name>
    <dbReference type="NCBI Taxonomy" id="1449336"/>
    <lineage>
        <taxon>Bacteria</taxon>
        <taxon>Bacillati</taxon>
        <taxon>Bacillota</taxon>
        <taxon>Bacilli</taxon>
        <taxon>Lactobacillales</taxon>
        <taxon>Carnobacteriaceae</taxon>
        <taxon>Carnobacterium</taxon>
    </lineage>
</organism>
<proteinExistence type="inferred from homology"/>
<evidence type="ECO:0000256" key="3">
    <source>
        <dbReference type="ARBA" id="ARBA00022448"/>
    </source>
</evidence>
<dbReference type="Gene3D" id="1.10.3720.10">
    <property type="entry name" value="MetI-like"/>
    <property type="match status" value="1"/>
</dbReference>
<dbReference type="Pfam" id="PF00497">
    <property type="entry name" value="SBP_bac_3"/>
    <property type="match status" value="1"/>
</dbReference>
<dbReference type="SMART" id="SM00062">
    <property type="entry name" value="PBPb"/>
    <property type="match status" value="1"/>
</dbReference>
<sequence length="491" mass="53907">MIKKKLIPIIFLLTMLTSTLLISSTAQAEDTSLTDIKEKGTLVIGTSADYPPYEFHAKLDGKDQIVGMDIQIADKIAKDLGVKLEIRDLNYDGLLSALEAGKADMIIAGMNPTDERRQSVDFSDIYYQGGQFIIIRKEDKDKFKQRSDFEGTKLGVQKGTMQEDVTKNQIKNVKVTGLAKIPNLILDLKTKKIDGIVLEEPSALAYVSNDDSLAYIDGKFDLEENQQGSAIAFKKGSTSLVNAVNGSISEIKEQDKIPSYIKIAGKQLVEGQGGNEDGGKKSIFSFWEYFAKGTGYTVFIAFISVILGIIIGASLALMRLSQNKLIRIIATAYVEFVRGTPMMIQVMFIYFALGVIVNIPALLAGIIAVSLNSGAYICEIIRSGLNSVSKGQMEAARSLGLGKRDAMRYIIFPQALKNIWPALGNEFITVIKESSIVSIIGVGDLIYQTNVVTAVTYRAVAPLAITMVIYFILTYSLTKLLNYYEGKMNHD</sequence>